<name>A0ABY5VJX9_9FIRM</name>
<dbReference type="Proteomes" id="UP001060164">
    <property type="component" value="Chromosome"/>
</dbReference>
<gene>
    <name evidence="1" type="ORF">NQ502_06575</name>
</gene>
<evidence type="ECO:0000313" key="2">
    <source>
        <dbReference type="Proteomes" id="UP001060164"/>
    </source>
</evidence>
<dbReference type="EMBL" id="CP102290">
    <property type="protein sequence ID" value="UWP60692.1"/>
    <property type="molecule type" value="Genomic_DNA"/>
</dbReference>
<protein>
    <recommendedName>
        <fullName evidence="3">Pilus assembly protein</fullName>
    </recommendedName>
</protein>
<organism evidence="1 2">
    <name type="scientific">Ruminococcus gauvreauii</name>
    <dbReference type="NCBI Taxonomy" id="438033"/>
    <lineage>
        <taxon>Bacteria</taxon>
        <taxon>Bacillati</taxon>
        <taxon>Bacillota</taxon>
        <taxon>Clostridia</taxon>
        <taxon>Eubacteriales</taxon>
        <taxon>Oscillospiraceae</taxon>
        <taxon>Ruminococcus</taxon>
    </lineage>
</organism>
<reference evidence="1" key="1">
    <citation type="journal article" date="2022" name="Cell">
        <title>Design, construction, and in vivo augmentation of a complex gut microbiome.</title>
        <authorList>
            <person name="Cheng A.G."/>
            <person name="Ho P.Y."/>
            <person name="Aranda-Diaz A."/>
            <person name="Jain S."/>
            <person name="Yu F.B."/>
            <person name="Meng X."/>
            <person name="Wang M."/>
            <person name="Iakiviak M."/>
            <person name="Nagashima K."/>
            <person name="Zhao A."/>
            <person name="Murugkar P."/>
            <person name="Patil A."/>
            <person name="Atabakhsh K."/>
            <person name="Weakley A."/>
            <person name="Yan J."/>
            <person name="Brumbaugh A.R."/>
            <person name="Higginbottom S."/>
            <person name="Dimas A."/>
            <person name="Shiver A.L."/>
            <person name="Deutschbauer A."/>
            <person name="Neff N."/>
            <person name="Sonnenburg J.L."/>
            <person name="Huang K.C."/>
            <person name="Fischbach M.A."/>
        </authorList>
    </citation>
    <scope>NUCLEOTIDE SEQUENCE</scope>
    <source>
        <strain evidence="1">DSM 19829</strain>
    </source>
</reference>
<dbReference type="RefSeq" id="WP_148511882.1">
    <property type="nucleotide sequence ID" value="NZ_CABLBR010000002.1"/>
</dbReference>
<keyword evidence="2" id="KW-1185">Reference proteome</keyword>
<proteinExistence type="predicted"/>
<sequence>MPIFFLALVLVISLMDMVRVQTRVALSLNQSAKKLGMYGYAAEKALSESPVGKLEGPVCAAYAASQLPGEARTEVSLTGSSYRDHIVELRAAGVYRFPVSFFGLSRVKFQAAARVHAWTGYRAEEDERSGKTEEMVYVADRRTVYHIYGDCSHLQLTIYCTDTRGVRDQRNESGSRYHACPHCAEDAGNTVLYITPQGDRYHADPLCSALKRTGRLVKKSEVGGLSVCSRCAARGT</sequence>
<accession>A0ABY5VJX9</accession>
<evidence type="ECO:0000313" key="1">
    <source>
        <dbReference type="EMBL" id="UWP60692.1"/>
    </source>
</evidence>
<evidence type="ECO:0008006" key="3">
    <source>
        <dbReference type="Google" id="ProtNLM"/>
    </source>
</evidence>